<dbReference type="EMBL" id="JANPWB010000002">
    <property type="protein sequence ID" value="KAJ1209607.1"/>
    <property type="molecule type" value="Genomic_DNA"/>
</dbReference>
<evidence type="ECO:0000313" key="2">
    <source>
        <dbReference type="EMBL" id="KAJ1209607.1"/>
    </source>
</evidence>
<proteinExistence type="predicted"/>
<name>A0AAV7WA76_PLEWA</name>
<feature type="compositionally biased region" description="Basic residues" evidence="1">
    <location>
        <begin position="84"/>
        <end position="98"/>
    </location>
</feature>
<feature type="compositionally biased region" description="Basic and acidic residues" evidence="1">
    <location>
        <begin position="30"/>
        <end position="83"/>
    </location>
</feature>
<accession>A0AAV7WA76</accession>
<evidence type="ECO:0000313" key="3">
    <source>
        <dbReference type="Proteomes" id="UP001066276"/>
    </source>
</evidence>
<gene>
    <name evidence="2" type="ORF">NDU88_004981</name>
</gene>
<protein>
    <submittedName>
        <fullName evidence="2">Uncharacterized protein</fullName>
    </submittedName>
</protein>
<comment type="caution">
    <text evidence="2">The sequence shown here is derived from an EMBL/GenBank/DDBJ whole genome shotgun (WGS) entry which is preliminary data.</text>
</comment>
<sequence>MANGRSLARPPSLAWARSNRSPASLGGGGGRDKGRGLERRGGPALETKEKKQSMENKRAGGGTKEDKIKFKKENNNYNKERTNKVQRTKRIKGYNRPR</sequence>
<organism evidence="2 3">
    <name type="scientific">Pleurodeles waltl</name>
    <name type="common">Iberian ribbed newt</name>
    <dbReference type="NCBI Taxonomy" id="8319"/>
    <lineage>
        <taxon>Eukaryota</taxon>
        <taxon>Metazoa</taxon>
        <taxon>Chordata</taxon>
        <taxon>Craniata</taxon>
        <taxon>Vertebrata</taxon>
        <taxon>Euteleostomi</taxon>
        <taxon>Amphibia</taxon>
        <taxon>Batrachia</taxon>
        <taxon>Caudata</taxon>
        <taxon>Salamandroidea</taxon>
        <taxon>Salamandridae</taxon>
        <taxon>Pleurodelinae</taxon>
        <taxon>Pleurodeles</taxon>
    </lineage>
</organism>
<reference evidence="2" key="1">
    <citation type="journal article" date="2022" name="bioRxiv">
        <title>Sequencing and chromosome-scale assembly of the giantPleurodeles waltlgenome.</title>
        <authorList>
            <person name="Brown T."/>
            <person name="Elewa A."/>
            <person name="Iarovenko S."/>
            <person name="Subramanian E."/>
            <person name="Araus A.J."/>
            <person name="Petzold A."/>
            <person name="Susuki M."/>
            <person name="Suzuki K.-i.T."/>
            <person name="Hayashi T."/>
            <person name="Toyoda A."/>
            <person name="Oliveira C."/>
            <person name="Osipova E."/>
            <person name="Leigh N.D."/>
            <person name="Simon A."/>
            <person name="Yun M.H."/>
        </authorList>
    </citation>
    <scope>NUCLEOTIDE SEQUENCE</scope>
    <source>
        <strain evidence="2">20211129_DDA</strain>
        <tissue evidence="2">Liver</tissue>
    </source>
</reference>
<evidence type="ECO:0000256" key="1">
    <source>
        <dbReference type="SAM" id="MobiDB-lite"/>
    </source>
</evidence>
<dbReference type="Proteomes" id="UP001066276">
    <property type="component" value="Chromosome 1_2"/>
</dbReference>
<feature type="region of interest" description="Disordered" evidence="1">
    <location>
        <begin position="1"/>
        <end position="98"/>
    </location>
</feature>
<keyword evidence="3" id="KW-1185">Reference proteome</keyword>
<dbReference type="AlphaFoldDB" id="A0AAV7WA76"/>